<evidence type="ECO:0000313" key="2">
    <source>
        <dbReference type="Proteomes" id="UP000594749"/>
    </source>
</evidence>
<accession>A0A7M1LG88</accession>
<organism evidence="1 2">
    <name type="scientific">Campylobacter corcagiensis</name>
    <dbReference type="NCBI Taxonomy" id="1448857"/>
    <lineage>
        <taxon>Bacteria</taxon>
        <taxon>Pseudomonadati</taxon>
        <taxon>Campylobacterota</taxon>
        <taxon>Epsilonproteobacteria</taxon>
        <taxon>Campylobacterales</taxon>
        <taxon>Campylobacteraceae</taxon>
        <taxon>Campylobacter</taxon>
    </lineage>
</organism>
<dbReference type="EMBL" id="CP063078">
    <property type="protein sequence ID" value="QOQ87321.1"/>
    <property type="molecule type" value="Genomic_DNA"/>
</dbReference>
<keyword evidence="2" id="KW-1185">Reference proteome</keyword>
<proteinExistence type="predicted"/>
<dbReference type="Proteomes" id="UP000594749">
    <property type="component" value="Chromosome"/>
</dbReference>
<dbReference type="PANTHER" id="PTHR35866:SF1">
    <property type="entry name" value="YKGJ FAMILY CYSTEINE CLUSTER PROTEIN"/>
    <property type="match status" value="1"/>
</dbReference>
<dbReference type="AlphaFoldDB" id="A0A7M1LG88"/>
<dbReference type="PANTHER" id="PTHR35866">
    <property type="entry name" value="PUTATIVE-RELATED"/>
    <property type="match status" value="1"/>
</dbReference>
<name>A0A7M1LG88_9BACT</name>
<reference evidence="1 2" key="1">
    <citation type="submission" date="2020-10" db="EMBL/GenBank/DDBJ databases">
        <title>Campylobacter and Helicobacter PacBio genomes.</title>
        <authorList>
            <person name="Lane C."/>
        </authorList>
    </citation>
    <scope>NUCLEOTIDE SEQUENCE [LARGE SCALE GENOMIC DNA]</scope>
    <source>
        <strain evidence="1 2">2016D-0077</strain>
    </source>
</reference>
<protein>
    <submittedName>
        <fullName evidence="1">YkgJ family cysteine cluster protein</fullName>
    </submittedName>
</protein>
<dbReference type="InterPro" id="IPR005358">
    <property type="entry name" value="Puta_zinc/iron-chelating_dom"/>
</dbReference>
<sequence>MCDLIKKSGFDYGFDPKACERCAGKCCIGDSGYIWIDESEIVNLSKFLKISPDAFKDRYLDKFGLRYSIKELKFKDGYACCFFDQKALNCSIYDYRPKQCMTFPFWDYFKHNFKELERECIGVKR</sequence>
<gene>
    <name evidence="1" type="ORF">IMC76_00405</name>
</gene>
<dbReference type="RefSeq" id="WP_172658543.1">
    <property type="nucleotide sequence ID" value="NZ_CP053842.1"/>
</dbReference>
<dbReference type="Pfam" id="PF03692">
    <property type="entry name" value="CxxCxxCC"/>
    <property type="match status" value="1"/>
</dbReference>
<evidence type="ECO:0000313" key="1">
    <source>
        <dbReference type="EMBL" id="QOQ87321.1"/>
    </source>
</evidence>